<keyword evidence="1" id="KW-0732">Signal</keyword>
<name>M4BYH1_HYAAE</name>
<dbReference type="AlphaFoldDB" id="M4BYH1"/>
<reference evidence="3" key="1">
    <citation type="journal article" date="2010" name="Science">
        <title>Signatures of adaptation to obligate biotrophy in the Hyaloperonospora arabidopsidis genome.</title>
        <authorList>
            <person name="Baxter L."/>
            <person name="Tripathy S."/>
            <person name="Ishaque N."/>
            <person name="Boot N."/>
            <person name="Cabral A."/>
            <person name="Kemen E."/>
            <person name="Thines M."/>
            <person name="Ah-Fong A."/>
            <person name="Anderson R."/>
            <person name="Badejoko W."/>
            <person name="Bittner-Eddy P."/>
            <person name="Boore J.L."/>
            <person name="Chibucos M.C."/>
            <person name="Coates M."/>
            <person name="Dehal P."/>
            <person name="Delehaunty K."/>
            <person name="Dong S."/>
            <person name="Downton P."/>
            <person name="Dumas B."/>
            <person name="Fabro G."/>
            <person name="Fronick C."/>
            <person name="Fuerstenberg S.I."/>
            <person name="Fulton L."/>
            <person name="Gaulin E."/>
            <person name="Govers F."/>
            <person name="Hughes L."/>
            <person name="Humphray S."/>
            <person name="Jiang R.H."/>
            <person name="Judelson H."/>
            <person name="Kamoun S."/>
            <person name="Kyung K."/>
            <person name="Meijer H."/>
            <person name="Minx P."/>
            <person name="Morris P."/>
            <person name="Nelson J."/>
            <person name="Phuntumart V."/>
            <person name="Qutob D."/>
            <person name="Rehmany A."/>
            <person name="Rougon-Cardoso A."/>
            <person name="Ryden P."/>
            <person name="Torto-Alalibo T."/>
            <person name="Studholme D."/>
            <person name="Wang Y."/>
            <person name="Win J."/>
            <person name="Wood J."/>
            <person name="Clifton S.W."/>
            <person name="Rogers J."/>
            <person name="Van den Ackerveken G."/>
            <person name="Jones J.D."/>
            <person name="McDowell J.M."/>
            <person name="Beynon J."/>
            <person name="Tyler B.M."/>
        </authorList>
    </citation>
    <scope>NUCLEOTIDE SEQUENCE [LARGE SCALE GENOMIC DNA]</scope>
    <source>
        <strain evidence="3">Emoy2</strain>
    </source>
</reference>
<accession>M4BYH1</accession>
<organism evidence="2 3">
    <name type="scientific">Hyaloperonospora arabidopsidis (strain Emoy2)</name>
    <name type="common">Downy mildew agent</name>
    <name type="synonym">Peronospora arabidopsidis</name>
    <dbReference type="NCBI Taxonomy" id="559515"/>
    <lineage>
        <taxon>Eukaryota</taxon>
        <taxon>Sar</taxon>
        <taxon>Stramenopiles</taxon>
        <taxon>Oomycota</taxon>
        <taxon>Peronosporomycetes</taxon>
        <taxon>Peronosporales</taxon>
        <taxon>Peronosporaceae</taxon>
        <taxon>Hyaloperonospora</taxon>
    </lineage>
</organism>
<dbReference type="PANTHER" id="PTHR16317:SF1">
    <property type="entry name" value="KICSTOR COMPLEX PROTEIN ITFG2"/>
    <property type="match status" value="1"/>
</dbReference>
<dbReference type="Pfam" id="PF15907">
    <property type="entry name" value="Itfg2"/>
    <property type="match status" value="1"/>
</dbReference>
<dbReference type="EMBL" id="JH598045">
    <property type="status" value="NOT_ANNOTATED_CDS"/>
    <property type="molecule type" value="Genomic_DNA"/>
</dbReference>
<keyword evidence="3" id="KW-1185">Reference proteome</keyword>
<dbReference type="Proteomes" id="UP000011713">
    <property type="component" value="Unassembled WGS sequence"/>
</dbReference>
<dbReference type="PANTHER" id="PTHR16317">
    <property type="entry name" value="INTEGRIN ALPHA REPEAT DOMAIN-CONTAINING"/>
    <property type="match status" value="1"/>
</dbReference>
<dbReference type="GO" id="GO:0032006">
    <property type="term" value="P:regulation of TOR signaling"/>
    <property type="evidence" value="ECO:0007669"/>
    <property type="project" value="TreeGrafter"/>
</dbReference>
<evidence type="ECO:0000313" key="2">
    <source>
        <dbReference type="EnsemblProtists" id="HpaP811619"/>
    </source>
</evidence>
<dbReference type="InterPro" id="IPR031793">
    <property type="entry name" value="KICSTOR_ITFG2"/>
</dbReference>
<dbReference type="VEuPathDB" id="FungiDB:HpaG811619"/>
<proteinExistence type="predicted"/>
<sequence>MVQVTLLSAIVGVPRCVSAVKIDTNEVTVALNICDIVHLNDELIVSTRDGRVLVYKRNDAEVGKVAEYAQVAQMEIDDEIEKLIVVQPELLDSDASTHLLIRCFSGRVFCLNGPSTSGAAHKRKIVPWNGPPTSDNGMTFVIADIELNRARGMVALVSMSGLVSLFSSSGEKQWDYQLPEAVVNADKLEMTAPGGRQDAIVVCTWTGQLYAIQSERKLVRFRMPLPVCCMFCVGICDLTAQVDPTIVGISTSGTVFVYRDVQDTLIRGLQDITLADKIKQSSVFAQLDSLEKRKDMMMKLCATFPQAVVSAETTMPSVEDLIKAMLTVPVQP</sequence>
<feature type="chain" id="PRO_5004049015" description="PTHB1 N-terminal domain-containing protein" evidence="1">
    <location>
        <begin position="20"/>
        <end position="332"/>
    </location>
</feature>
<dbReference type="SUPFAM" id="SSF50998">
    <property type="entry name" value="Quinoprotein alcohol dehydrogenase-like"/>
    <property type="match status" value="1"/>
</dbReference>
<evidence type="ECO:0008006" key="4">
    <source>
        <dbReference type="Google" id="ProtNLM"/>
    </source>
</evidence>
<dbReference type="OMA" id="WRSCEVN"/>
<evidence type="ECO:0000313" key="3">
    <source>
        <dbReference type="Proteomes" id="UP000011713"/>
    </source>
</evidence>
<dbReference type="eggNOG" id="ENOG502R9V3">
    <property type="taxonomic scope" value="Eukaryota"/>
</dbReference>
<dbReference type="STRING" id="559515.M4BYH1"/>
<dbReference type="EnsemblProtists" id="HpaT811619">
    <property type="protein sequence ID" value="HpaP811619"/>
    <property type="gene ID" value="HpaG811619"/>
</dbReference>
<dbReference type="HOGENOM" id="CLU_060225_0_0_1"/>
<dbReference type="InParanoid" id="M4BYH1"/>
<reference evidence="2" key="2">
    <citation type="submission" date="2015-06" db="UniProtKB">
        <authorList>
            <consortium name="EnsemblProtists"/>
        </authorList>
    </citation>
    <scope>IDENTIFICATION</scope>
    <source>
        <strain evidence="2">Emoy2</strain>
    </source>
</reference>
<feature type="signal peptide" evidence="1">
    <location>
        <begin position="1"/>
        <end position="19"/>
    </location>
</feature>
<dbReference type="InterPro" id="IPR011047">
    <property type="entry name" value="Quinoprotein_ADH-like_sf"/>
</dbReference>
<evidence type="ECO:0000256" key="1">
    <source>
        <dbReference type="SAM" id="SignalP"/>
    </source>
</evidence>
<protein>
    <recommendedName>
        <fullName evidence="4">PTHB1 N-terminal domain-containing protein</fullName>
    </recommendedName>
</protein>